<dbReference type="Gene3D" id="1.10.1540.10">
    <property type="entry name" value="BEACH domain"/>
    <property type="match status" value="1"/>
</dbReference>
<dbReference type="PROSITE" id="PS50294">
    <property type="entry name" value="WD_REPEATS_REGION"/>
    <property type="match status" value="1"/>
</dbReference>
<dbReference type="CDD" id="cd06071">
    <property type="entry name" value="Beach"/>
    <property type="match status" value="1"/>
</dbReference>
<name>A0A8H7VD48_9FUNG</name>
<dbReference type="InterPro" id="IPR011009">
    <property type="entry name" value="Kinase-like_dom_sf"/>
</dbReference>
<dbReference type="InterPro" id="IPR036322">
    <property type="entry name" value="WD40_repeat_dom_sf"/>
</dbReference>
<dbReference type="EMBL" id="JAEPRC010000054">
    <property type="protein sequence ID" value="KAG2212123.1"/>
    <property type="molecule type" value="Genomic_DNA"/>
</dbReference>
<dbReference type="Pfam" id="PF02138">
    <property type="entry name" value="Beach"/>
    <property type="match status" value="1"/>
</dbReference>
<dbReference type="Gene3D" id="1.10.510.10">
    <property type="entry name" value="Transferase(Phosphotransferase) domain 1"/>
    <property type="match status" value="1"/>
</dbReference>
<dbReference type="SUPFAM" id="SSF81837">
    <property type="entry name" value="BEACH domain"/>
    <property type="match status" value="1"/>
</dbReference>
<evidence type="ECO:0000256" key="3">
    <source>
        <dbReference type="SAM" id="MobiDB-lite"/>
    </source>
</evidence>
<evidence type="ECO:0000256" key="1">
    <source>
        <dbReference type="ARBA" id="ARBA00022574"/>
    </source>
</evidence>
<dbReference type="SMART" id="SM01026">
    <property type="entry name" value="Beach"/>
    <property type="match status" value="1"/>
</dbReference>
<dbReference type="SMART" id="SM00320">
    <property type="entry name" value="WD40"/>
    <property type="match status" value="6"/>
</dbReference>
<dbReference type="InterPro" id="IPR000409">
    <property type="entry name" value="BEACH_dom"/>
</dbReference>
<dbReference type="SUPFAM" id="SSF48371">
    <property type="entry name" value="ARM repeat"/>
    <property type="match status" value="1"/>
</dbReference>
<dbReference type="Pfam" id="PF00400">
    <property type="entry name" value="WD40"/>
    <property type="match status" value="2"/>
</dbReference>
<comment type="caution">
    <text evidence="5">The sequence shown here is derived from an EMBL/GenBank/DDBJ whole genome shotgun (WGS) entry which is preliminary data.</text>
</comment>
<evidence type="ECO:0000259" key="4">
    <source>
        <dbReference type="PROSITE" id="PS50197"/>
    </source>
</evidence>
<accession>A0A8H7VD48</accession>
<gene>
    <name evidence="5" type="ORF">INT46_006040</name>
</gene>
<sequence length="1816" mass="203138">MGNNYSTEELKQKIQQDLKIDVAFPFFPLGRKTGSSACCVVDTEWIEKINNTTSSDEPLVLKNPGYSRIITEGSLQKQSPTVNIYATVLCKKKANSLPLYRSMSAINKQDKNQDADDRWPLINYIQSLLEGKGADQKIEMLNDMFAEYSFTEDQTEFVKTIQTTLWPNCKRFKKIASQSNNDDYIILEQEDIACGQESDTSNSNLPDVFALIETENTYYFLASYRGATLQDLIIYNPGVLSSNLKKSFIIYQLLRVIASLHSRGIMHGGIKASNILVDENLWIQLAGIEFEPNPIDFVELDWKKWLYEQELSKMSRELPEEPLVISWVKGNISNYSYLMALNHLAGRREGDPNFYPILPWITDFSGNSITDGWRNFKQTKFRINKGDEQLDFTFDGPVPHHITDILSDITYYVYQARKTPIPVLCQFVRSKYEPNEYPSSMQRLYQWTPDECIPEFYTDPTIFKSTHPDMPDIQIPKWASSPEDFILKHSEALESDYVSCNLHHWIDLTFGNDLTGKGAVEAKNVALPLLAGQNSFMKHGIIQLFKDKHPQRGCNWNKTKKRDQTLFTNSPKIIPTTATSTTVNNEASEFNTIMDIPATAAIISNKSHRSNSVRTRQTILSNSNSVDSATTGLLSHMANASPTGTTATASINTIRDRTPSIHSTASSIDTSRSLPLSIAAAEPFISVLRTEPIRMPHHIDELHFIDDLDHFEDMVAFAAKYKSLNHSEVILNPIYPNPPQRFTIDPMDTTAKKLPNPFSVGTSHDMYCLGHVIESIYTAGNSKVVDSDGEPSQAPASGYFEVGNGDVSYDIAPTGKVDVPHAVTGVITALKSDQWQDRPTAKAILCASFPVMTVRSSRCSFPFPDTVPEMYDYLAAFHQAEWSRRLYLADKWIDRICDLEDEAFLLLLPSFSQLFTHIETRIGSISLFPKLAQRLGPERARRYLLKRIISMFEALRPNIPKVLFGHKIVYEFVKRLGISIFLQQLLPCYLEALAIHDPAISNDLGSSLTIASTSILTATTEATSTSTTTATTEKTKSTSDLAGDAMTHICTLLGPILTSKHIIRQLVKIILRDNHIRYPLIGTTVRIIGGFGSTFTSVQYAYLISLIDNYRKSASSKNTKSICSILTLLQDLVPYMSNEALVTELKSGFISTLYQLLEPIHTADDIKSITPEQLKLRLTLSMKTIDYLLMASQKLTIQEWESTIVSTLQKYFSGFTVNTEDGDDELIKNKPSNSLSSQKSYQMMYAYYKFSHIVSIEKLRRVIPTSDAIETMMFNHFSFKNQHIPLEELTTSVSTSRIESKPAKKISPLSISSTKSDTTSINSQQQQQQQPPSSSSSKFMAWMAPNKKPSQTGNDASSISSKSSQSKWNVDDLSIGSGKHNMQNIDITRLYEFATKNIQLFGFTHSNCVDNKLDVTPKNTTNTIAKSTASSVTSTTSTSITIENSKPKLSDNTFIKLNEKESKTKVPTSVLPWKTKWKPSPEDKRNWNRFLSTNSEEMSKSMQFSFNDLKLRGFAGHSAAIRTFAVNEPAKIFASGSKDKTVKIWSLNVHQGIEHWETNPFSESLVTYTGHRRGTINDVHFLTTGGLNDIVASCDGHVHLWNPETGSGLHQFTGGRSSVVSVKPIFQSRHLVGGTIEGNITFFDAHNYLPLHTWKSSSMLNGVIRIIAVNPAETLVAVGFSTGAISLIESRTGTLVASWKGGDTEITSMKFYTDDLLLSCAPADHLICCWNVNRLALVKTISASQDVTSLDIFKDEILTINSNNSVSFIPINDDFQAYSSKFKPSIIKSAVSSFNIIPTDQLLLFGCAEGEIFLYA</sequence>
<reference evidence="5" key="1">
    <citation type="submission" date="2020-12" db="EMBL/GenBank/DDBJ databases">
        <title>Metabolic potential, ecology and presence of endohyphal bacteria is reflected in genomic diversity of Mucoromycotina.</title>
        <authorList>
            <person name="Muszewska A."/>
            <person name="Okrasinska A."/>
            <person name="Steczkiewicz K."/>
            <person name="Drgas O."/>
            <person name="Orlowska M."/>
            <person name="Perlinska-Lenart U."/>
            <person name="Aleksandrzak-Piekarczyk T."/>
            <person name="Szatraj K."/>
            <person name="Zielenkiewicz U."/>
            <person name="Pilsyk S."/>
            <person name="Malc E."/>
            <person name="Mieczkowski P."/>
            <person name="Kruszewska J.S."/>
            <person name="Biernat P."/>
            <person name="Pawlowska J."/>
        </authorList>
    </citation>
    <scope>NUCLEOTIDE SEQUENCE</scope>
    <source>
        <strain evidence="5">CBS 226.32</strain>
    </source>
</reference>
<dbReference type="SUPFAM" id="SSF50978">
    <property type="entry name" value="WD40 repeat-like"/>
    <property type="match status" value="1"/>
</dbReference>
<evidence type="ECO:0000313" key="6">
    <source>
        <dbReference type="Proteomes" id="UP000650833"/>
    </source>
</evidence>
<organism evidence="5 6">
    <name type="scientific">Mucor plumbeus</name>
    <dbReference type="NCBI Taxonomy" id="97098"/>
    <lineage>
        <taxon>Eukaryota</taxon>
        <taxon>Fungi</taxon>
        <taxon>Fungi incertae sedis</taxon>
        <taxon>Mucoromycota</taxon>
        <taxon>Mucoromycotina</taxon>
        <taxon>Mucoromycetes</taxon>
        <taxon>Mucorales</taxon>
        <taxon>Mucorineae</taxon>
        <taxon>Mucoraceae</taxon>
        <taxon>Mucor</taxon>
    </lineage>
</organism>
<protein>
    <recommendedName>
        <fullName evidence="4">BEACH domain-containing protein</fullName>
    </recommendedName>
</protein>
<dbReference type="SUPFAM" id="SSF56112">
    <property type="entry name" value="Protein kinase-like (PK-like)"/>
    <property type="match status" value="1"/>
</dbReference>
<dbReference type="InterPro" id="IPR036372">
    <property type="entry name" value="BEACH_dom_sf"/>
</dbReference>
<evidence type="ECO:0000256" key="2">
    <source>
        <dbReference type="PROSITE-ProRule" id="PRU00221"/>
    </source>
</evidence>
<dbReference type="InterPro" id="IPR016024">
    <property type="entry name" value="ARM-type_fold"/>
</dbReference>
<feature type="compositionally biased region" description="Low complexity" evidence="3">
    <location>
        <begin position="1310"/>
        <end position="1337"/>
    </location>
</feature>
<dbReference type="PANTHER" id="PTHR46866:SF1">
    <property type="entry name" value="GH12955P"/>
    <property type="match status" value="1"/>
</dbReference>
<dbReference type="PANTHER" id="PTHR46866">
    <property type="entry name" value="GH12955P"/>
    <property type="match status" value="1"/>
</dbReference>
<feature type="region of interest" description="Disordered" evidence="3">
    <location>
        <begin position="1293"/>
        <end position="1363"/>
    </location>
</feature>
<dbReference type="PROSITE" id="PS50082">
    <property type="entry name" value="WD_REPEATS_2"/>
    <property type="match status" value="1"/>
</dbReference>
<feature type="repeat" description="WD" evidence="2">
    <location>
        <begin position="1514"/>
        <end position="1548"/>
    </location>
</feature>
<proteinExistence type="predicted"/>
<dbReference type="InterPro" id="IPR015943">
    <property type="entry name" value="WD40/YVTN_repeat-like_dom_sf"/>
</dbReference>
<keyword evidence="1 2" id="KW-0853">WD repeat</keyword>
<dbReference type="Gene3D" id="2.130.10.10">
    <property type="entry name" value="YVTN repeat-like/Quinoprotein amine dehydrogenase"/>
    <property type="match status" value="2"/>
</dbReference>
<dbReference type="Proteomes" id="UP000650833">
    <property type="component" value="Unassembled WGS sequence"/>
</dbReference>
<dbReference type="PROSITE" id="PS50197">
    <property type="entry name" value="BEACH"/>
    <property type="match status" value="1"/>
</dbReference>
<keyword evidence="6" id="KW-1185">Reference proteome</keyword>
<dbReference type="InterPro" id="IPR001680">
    <property type="entry name" value="WD40_rpt"/>
</dbReference>
<dbReference type="OrthoDB" id="26681at2759"/>
<evidence type="ECO:0000313" key="5">
    <source>
        <dbReference type="EMBL" id="KAG2212123.1"/>
    </source>
</evidence>
<feature type="domain" description="BEACH" evidence="4">
    <location>
        <begin position="312"/>
        <end position="572"/>
    </location>
</feature>